<accession>A0ACC1TE33</accession>
<reference evidence="1" key="1">
    <citation type="submission" date="2022-07" db="EMBL/GenBank/DDBJ databases">
        <title>Genome Sequence of Phlebia brevispora.</title>
        <authorList>
            <person name="Buettner E."/>
        </authorList>
    </citation>
    <scope>NUCLEOTIDE SEQUENCE</scope>
    <source>
        <strain evidence="1">MPL23</strain>
    </source>
</reference>
<name>A0ACC1TE33_9APHY</name>
<evidence type="ECO:0000313" key="1">
    <source>
        <dbReference type="EMBL" id="KAJ3558653.1"/>
    </source>
</evidence>
<comment type="caution">
    <text evidence="1">The sequence shown here is derived from an EMBL/GenBank/DDBJ whole genome shotgun (WGS) entry which is preliminary data.</text>
</comment>
<organism evidence="1 2">
    <name type="scientific">Phlebia brevispora</name>
    <dbReference type="NCBI Taxonomy" id="194682"/>
    <lineage>
        <taxon>Eukaryota</taxon>
        <taxon>Fungi</taxon>
        <taxon>Dikarya</taxon>
        <taxon>Basidiomycota</taxon>
        <taxon>Agaricomycotina</taxon>
        <taxon>Agaricomycetes</taxon>
        <taxon>Polyporales</taxon>
        <taxon>Meruliaceae</taxon>
        <taxon>Phlebia</taxon>
    </lineage>
</organism>
<proteinExistence type="predicted"/>
<sequence length="302" mass="32087">MDSTRKSDAPSGSPPGANKQNSSAPAEAQSSEKKALMSPVVRSKRTAIACTECRRRQVKCTGTTPQCERCGKRGIKCEYIPCSQQKAASSSPPMRPTYPEQPVRPAAPSYHSSPTVHRPTASWSPVEGVTQGFYSGGSSAYHQRGDWPDQSFGASFSESQVPVPYASGPPAHPRHARAHYSGEQYSQAAYGYQSFGDTSTAQPVFPSHNGYTGGPFPSGYPTPDVNMGSGDPALSFGYSADPEPAASQARIPSQQSLYPGQYLQGGNDVYSAAANALLPDGSSQGWSPDATYLSYQGHQPYC</sequence>
<keyword evidence="2" id="KW-1185">Reference proteome</keyword>
<dbReference type="EMBL" id="JANHOG010000074">
    <property type="protein sequence ID" value="KAJ3558653.1"/>
    <property type="molecule type" value="Genomic_DNA"/>
</dbReference>
<protein>
    <submittedName>
        <fullName evidence="1">Uncharacterized protein</fullName>
    </submittedName>
</protein>
<dbReference type="Proteomes" id="UP001148662">
    <property type="component" value="Unassembled WGS sequence"/>
</dbReference>
<gene>
    <name evidence="1" type="ORF">NM688_g798</name>
</gene>
<evidence type="ECO:0000313" key="2">
    <source>
        <dbReference type="Proteomes" id="UP001148662"/>
    </source>
</evidence>